<dbReference type="Pfam" id="PF00172">
    <property type="entry name" value="Zn_clus"/>
    <property type="match status" value="1"/>
</dbReference>
<dbReference type="InterPro" id="IPR036864">
    <property type="entry name" value="Zn2-C6_fun-type_DNA-bd_sf"/>
</dbReference>
<keyword evidence="5" id="KW-0539">Nucleus</keyword>
<dbReference type="PANTHER" id="PTHR37534">
    <property type="entry name" value="TRANSCRIPTIONAL ACTIVATOR PROTEIN UGA3"/>
    <property type="match status" value="1"/>
</dbReference>
<accession>A0ABR4G8U4</accession>
<evidence type="ECO:0000256" key="4">
    <source>
        <dbReference type="ARBA" id="ARBA00023163"/>
    </source>
</evidence>
<dbReference type="EMBL" id="JBFTWV010000035">
    <property type="protein sequence ID" value="KAL2795452.1"/>
    <property type="molecule type" value="Genomic_DNA"/>
</dbReference>
<dbReference type="SUPFAM" id="SSF57701">
    <property type="entry name" value="Zn2/Cys6 DNA-binding domain"/>
    <property type="match status" value="1"/>
</dbReference>
<keyword evidence="3" id="KW-0238">DNA-binding</keyword>
<evidence type="ECO:0000313" key="8">
    <source>
        <dbReference type="EMBL" id="KAL2795452.1"/>
    </source>
</evidence>
<dbReference type="InterPro" id="IPR021858">
    <property type="entry name" value="Fun_TF"/>
</dbReference>
<name>A0ABR4G8U4_9EURO</name>
<feature type="compositionally biased region" description="Polar residues" evidence="6">
    <location>
        <begin position="1"/>
        <end position="11"/>
    </location>
</feature>
<organism evidence="8 9">
    <name type="scientific">Aspergillus keveii</name>
    <dbReference type="NCBI Taxonomy" id="714993"/>
    <lineage>
        <taxon>Eukaryota</taxon>
        <taxon>Fungi</taxon>
        <taxon>Dikarya</taxon>
        <taxon>Ascomycota</taxon>
        <taxon>Pezizomycotina</taxon>
        <taxon>Eurotiomycetes</taxon>
        <taxon>Eurotiomycetidae</taxon>
        <taxon>Eurotiales</taxon>
        <taxon>Aspergillaceae</taxon>
        <taxon>Aspergillus</taxon>
        <taxon>Aspergillus subgen. Nidulantes</taxon>
    </lineage>
</organism>
<keyword evidence="4" id="KW-0804">Transcription</keyword>
<comment type="caution">
    <text evidence="8">The sequence shown here is derived from an EMBL/GenBank/DDBJ whole genome shotgun (WGS) entry which is preliminary data.</text>
</comment>
<dbReference type="Proteomes" id="UP001610563">
    <property type="component" value="Unassembled WGS sequence"/>
</dbReference>
<evidence type="ECO:0000256" key="5">
    <source>
        <dbReference type="ARBA" id="ARBA00023242"/>
    </source>
</evidence>
<dbReference type="Gene3D" id="4.10.240.10">
    <property type="entry name" value="Zn(2)-C6 fungal-type DNA-binding domain"/>
    <property type="match status" value="1"/>
</dbReference>
<feature type="compositionally biased region" description="Low complexity" evidence="6">
    <location>
        <begin position="12"/>
        <end position="25"/>
    </location>
</feature>
<dbReference type="Pfam" id="PF11951">
    <property type="entry name" value="Fungal_trans_2"/>
    <property type="match status" value="1"/>
</dbReference>
<dbReference type="InterPro" id="IPR001138">
    <property type="entry name" value="Zn2Cys6_DnaBD"/>
</dbReference>
<protein>
    <submittedName>
        <fullName evidence="8">Fungal-specific transcription factor domain-containing protein</fullName>
    </submittedName>
</protein>
<gene>
    <name evidence="8" type="ORF">BJX66DRAFT_337011</name>
</gene>
<dbReference type="PANTHER" id="PTHR37534:SF46">
    <property type="entry name" value="ZN(II)2CYS6 TRANSCRIPTION FACTOR (EUROFUNG)"/>
    <property type="match status" value="1"/>
</dbReference>
<dbReference type="SMART" id="SM00066">
    <property type="entry name" value="GAL4"/>
    <property type="match status" value="1"/>
</dbReference>
<evidence type="ECO:0000256" key="6">
    <source>
        <dbReference type="SAM" id="MobiDB-lite"/>
    </source>
</evidence>
<dbReference type="PROSITE" id="PS50048">
    <property type="entry name" value="ZN2_CY6_FUNGAL_2"/>
    <property type="match status" value="1"/>
</dbReference>
<evidence type="ECO:0000259" key="7">
    <source>
        <dbReference type="PROSITE" id="PS50048"/>
    </source>
</evidence>
<evidence type="ECO:0000256" key="3">
    <source>
        <dbReference type="ARBA" id="ARBA00023125"/>
    </source>
</evidence>
<reference evidence="8 9" key="1">
    <citation type="submission" date="2024-07" db="EMBL/GenBank/DDBJ databases">
        <title>Section-level genome sequencing and comparative genomics of Aspergillus sections Usti and Cavernicolus.</title>
        <authorList>
            <consortium name="Lawrence Berkeley National Laboratory"/>
            <person name="Nybo J.L."/>
            <person name="Vesth T.C."/>
            <person name="Theobald S."/>
            <person name="Frisvad J.C."/>
            <person name="Larsen T.O."/>
            <person name="Kjaerboelling I."/>
            <person name="Rothschild-Mancinelli K."/>
            <person name="Lyhne E.K."/>
            <person name="Kogle M.E."/>
            <person name="Barry K."/>
            <person name="Clum A."/>
            <person name="Na H."/>
            <person name="Ledsgaard L."/>
            <person name="Lin J."/>
            <person name="Lipzen A."/>
            <person name="Kuo A."/>
            <person name="Riley R."/>
            <person name="Mondo S."/>
            <person name="Labutti K."/>
            <person name="Haridas S."/>
            <person name="Pangalinan J."/>
            <person name="Salamov A.A."/>
            <person name="Simmons B.A."/>
            <person name="Magnuson J.K."/>
            <person name="Chen J."/>
            <person name="Drula E."/>
            <person name="Henrissat B."/>
            <person name="Wiebenga A."/>
            <person name="Lubbers R.J."/>
            <person name="Gomes A.C."/>
            <person name="Makela M.R."/>
            <person name="Stajich J."/>
            <person name="Grigoriev I.V."/>
            <person name="Mortensen U.H."/>
            <person name="De Vries R.P."/>
            <person name="Baker S.E."/>
            <person name="Andersen M.R."/>
        </authorList>
    </citation>
    <scope>NUCLEOTIDE SEQUENCE [LARGE SCALE GENOMIC DNA]</scope>
    <source>
        <strain evidence="8 9">CBS 209.92</strain>
    </source>
</reference>
<dbReference type="CDD" id="cd00067">
    <property type="entry name" value="GAL4"/>
    <property type="match status" value="1"/>
</dbReference>
<evidence type="ECO:0000256" key="2">
    <source>
        <dbReference type="ARBA" id="ARBA00023015"/>
    </source>
</evidence>
<feature type="domain" description="Zn(2)-C6 fungal-type" evidence="7">
    <location>
        <begin position="26"/>
        <end position="56"/>
    </location>
</feature>
<feature type="region of interest" description="Disordered" evidence="6">
    <location>
        <begin position="1"/>
        <end position="25"/>
    </location>
</feature>
<dbReference type="PROSITE" id="PS00463">
    <property type="entry name" value="ZN2_CY6_FUNGAL_1"/>
    <property type="match status" value="1"/>
</dbReference>
<keyword evidence="9" id="KW-1185">Reference proteome</keyword>
<sequence length="569" mass="64825">MDLQSTAPSNLSQSSSGRNGPRSRNGCWTCRTKKVKCDESRPQCRRCLRLKLLCDYKPRRKDIRLKWEVCLERGRTPGECESLTGELLNESLQKEAQGRSLSAIRMPVLSTSASSVILTGIDHEAIRYFRTTFAQLHHTKTADYSMYSIMFKVAETNPIVMHMVLAIGGREMEFHRRLCTTERGASSPLNHYSSALKLMAQVIGDEETTRLSFESTYTALYLMLLYEQKYGDEKCLGFGNHLNGAALMLKQHFSDNRGLLNHVCGLNQRSVLSRISESNQISLYAARLIMWIVQFDISAASSGVGGQLHATIYGLLDAEIISGGTDDYNSINVLDRFEQLHHFSSQLYRTLWGKEYPQSELLDDVENRNIFFLEGACIQLRFVVAQLAQPRESQTNETNMERKTLDAEVAIDNVSNRFIDLIEVAVSLSPATDNSHRLVANLRRVIPLYYAVILSFLRVKSGLRQRKLNSRQNEALRQIMNLAFQAHKYDGEKAMVRIAWPLFIVAVETDDRLQREWVLGRFSAISKFGLNLQRAYRFLAHVVESQSQLGRRVDIQRQLQTGDFEVFVI</sequence>
<evidence type="ECO:0000256" key="1">
    <source>
        <dbReference type="ARBA" id="ARBA00004123"/>
    </source>
</evidence>
<proteinExistence type="predicted"/>
<keyword evidence="2" id="KW-0805">Transcription regulation</keyword>
<comment type="subcellular location">
    <subcellularLocation>
        <location evidence="1">Nucleus</location>
    </subcellularLocation>
</comment>
<evidence type="ECO:0000313" key="9">
    <source>
        <dbReference type="Proteomes" id="UP001610563"/>
    </source>
</evidence>